<name>A0ABD0YY39_9HEMI</name>
<keyword evidence="4" id="KW-1185">Reference proteome</keyword>
<dbReference type="PANTHER" id="PTHR12771">
    <property type="entry name" value="ENGULFMENT AND CELL MOTILITY"/>
    <property type="match status" value="1"/>
</dbReference>
<dbReference type="Proteomes" id="UP001558652">
    <property type="component" value="Unassembled WGS sequence"/>
</dbReference>
<feature type="domain" description="ELMO" evidence="2">
    <location>
        <begin position="142"/>
        <end position="298"/>
    </location>
</feature>
<gene>
    <name evidence="3" type="ORF">AAG570_000793</name>
</gene>
<dbReference type="AlphaFoldDB" id="A0ABD0YY39"/>
<dbReference type="InterPro" id="IPR050868">
    <property type="entry name" value="ELMO_domain-containing"/>
</dbReference>
<dbReference type="Pfam" id="PF04727">
    <property type="entry name" value="ELMO_CED12"/>
    <property type="match status" value="1"/>
</dbReference>
<keyword evidence="1" id="KW-0732">Signal</keyword>
<organism evidence="3 4">
    <name type="scientific">Ranatra chinensis</name>
    <dbReference type="NCBI Taxonomy" id="642074"/>
    <lineage>
        <taxon>Eukaryota</taxon>
        <taxon>Metazoa</taxon>
        <taxon>Ecdysozoa</taxon>
        <taxon>Arthropoda</taxon>
        <taxon>Hexapoda</taxon>
        <taxon>Insecta</taxon>
        <taxon>Pterygota</taxon>
        <taxon>Neoptera</taxon>
        <taxon>Paraneoptera</taxon>
        <taxon>Hemiptera</taxon>
        <taxon>Heteroptera</taxon>
        <taxon>Panheteroptera</taxon>
        <taxon>Nepomorpha</taxon>
        <taxon>Nepidae</taxon>
        <taxon>Ranatrinae</taxon>
        <taxon>Ranatra</taxon>
    </lineage>
</organism>
<sequence>MWGLEKLWLFLYWQLRPLVKWFLRKTTKLCELQRICYGKPAGCLRSQAVEFSLYHSRSTEIKTMIARLEEAARKKELSGAVQKAALGYAVKTVVMVKGINMEYHRPFVKSFGRCVEHIWGYKQLYNEVESLRLTQFDSNDPKHEEILMRLWNAMKPHNRLEARITKQWQDIGFQGDDPKTDFRGMGMLGLENLVYFGEEYSGAAVHVLSHSLHPQYGYAYAIVGINITSLAYDLLKDGSLKTHVYNACKSMPTLRVFHLLYCYLFYEFDKFWVESKPKDVMEFTFIKDKFETNIRNSLADPTTTFKINFVVDTI</sequence>
<evidence type="ECO:0000313" key="4">
    <source>
        <dbReference type="Proteomes" id="UP001558652"/>
    </source>
</evidence>
<accession>A0ABD0YY39</accession>
<evidence type="ECO:0000256" key="1">
    <source>
        <dbReference type="SAM" id="SignalP"/>
    </source>
</evidence>
<comment type="caution">
    <text evidence="3">The sequence shown here is derived from an EMBL/GenBank/DDBJ whole genome shotgun (WGS) entry which is preliminary data.</text>
</comment>
<reference evidence="3 4" key="1">
    <citation type="submission" date="2024-07" db="EMBL/GenBank/DDBJ databases">
        <title>Chromosome-level genome assembly of the water stick insect Ranatra chinensis (Heteroptera: Nepidae).</title>
        <authorList>
            <person name="Liu X."/>
        </authorList>
    </citation>
    <scope>NUCLEOTIDE SEQUENCE [LARGE SCALE GENOMIC DNA]</scope>
    <source>
        <strain evidence="3">Cailab_2021Rc</strain>
        <tissue evidence="3">Muscle</tissue>
    </source>
</reference>
<dbReference type="PROSITE" id="PS51335">
    <property type="entry name" value="ELMO"/>
    <property type="match status" value="1"/>
</dbReference>
<evidence type="ECO:0000259" key="2">
    <source>
        <dbReference type="PROSITE" id="PS51335"/>
    </source>
</evidence>
<dbReference type="EMBL" id="JBFDAA010000001">
    <property type="protein sequence ID" value="KAL1140865.1"/>
    <property type="molecule type" value="Genomic_DNA"/>
</dbReference>
<dbReference type="PANTHER" id="PTHR12771:SF51">
    <property type="entry name" value="LD01482P"/>
    <property type="match status" value="1"/>
</dbReference>
<feature type="chain" id="PRO_5044806609" description="ELMO domain-containing protein" evidence="1">
    <location>
        <begin position="22"/>
        <end position="314"/>
    </location>
</feature>
<proteinExistence type="predicted"/>
<evidence type="ECO:0000313" key="3">
    <source>
        <dbReference type="EMBL" id="KAL1140865.1"/>
    </source>
</evidence>
<protein>
    <recommendedName>
        <fullName evidence="2">ELMO domain-containing protein</fullName>
    </recommendedName>
</protein>
<feature type="signal peptide" evidence="1">
    <location>
        <begin position="1"/>
        <end position="21"/>
    </location>
</feature>
<dbReference type="InterPro" id="IPR006816">
    <property type="entry name" value="ELMO_dom"/>
</dbReference>